<reference evidence="2" key="1">
    <citation type="submission" date="2016-11" db="UniProtKB">
        <authorList>
            <consortium name="WormBaseParasite"/>
        </authorList>
    </citation>
    <scope>IDENTIFICATION</scope>
</reference>
<evidence type="ECO:0000313" key="2">
    <source>
        <dbReference type="WBParaSite" id="L893_g31411.t1"/>
    </source>
</evidence>
<protein>
    <submittedName>
        <fullName evidence="2">TIMELESS-interacting protein</fullName>
    </submittedName>
</protein>
<proteinExistence type="predicted"/>
<accession>A0A1I8A0A9</accession>
<keyword evidence="1" id="KW-1185">Reference proteome</keyword>
<organism evidence="1 2">
    <name type="scientific">Steinernema glaseri</name>
    <dbReference type="NCBI Taxonomy" id="37863"/>
    <lineage>
        <taxon>Eukaryota</taxon>
        <taxon>Metazoa</taxon>
        <taxon>Ecdysozoa</taxon>
        <taxon>Nematoda</taxon>
        <taxon>Chromadorea</taxon>
        <taxon>Rhabditida</taxon>
        <taxon>Tylenchina</taxon>
        <taxon>Panagrolaimomorpha</taxon>
        <taxon>Strongyloidoidea</taxon>
        <taxon>Steinernematidae</taxon>
        <taxon>Steinernema</taxon>
    </lineage>
</organism>
<dbReference type="AlphaFoldDB" id="A0A1I8A0A9"/>
<dbReference type="WBParaSite" id="L893_g31411.t1">
    <property type="protein sequence ID" value="L893_g31411.t1"/>
    <property type="gene ID" value="L893_g31411"/>
</dbReference>
<evidence type="ECO:0000313" key="1">
    <source>
        <dbReference type="Proteomes" id="UP000095287"/>
    </source>
</evidence>
<dbReference type="Proteomes" id="UP000095287">
    <property type="component" value="Unplaced"/>
</dbReference>
<name>A0A1I8A0A9_9BILA</name>
<sequence>MIVTASAATLPSSAPIGIMERPPTIDPKNTVMPKYTAEEAEAKLKPEEEDDSFLDAYLQNDEKRPPKKKMILKPKRYRTKMIGSYRNVPCVDNMCKMFEDSDFDKTDLFPLGVFLWVTVVAQMRSRALG</sequence>